<dbReference type="PANTHER" id="PTHR24252">
    <property type="entry name" value="ACROSIN-RELATED"/>
    <property type="match status" value="1"/>
</dbReference>
<evidence type="ECO:0000256" key="1">
    <source>
        <dbReference type="ARBA" id="ARBA00022670"/>
    </source>
</evidence>
<dbReference type="InterPro" id="IPR018114">
    <property type="entry name" value="TRYPSIN_HIS"/>
</dbReference>
<keyword evidence="2" id="KW-0378">Hydrolase</keyword>
<dbReference type="GO" id="GO:0004252">
    <property type="term" value="F:serine-type endopeptidase activity"/>
    <property type="evidence" value="ECO:0007669"/>
    <property type="project" value="InterPro"/>
</dbReference>
<dbReference type="CDD" id="cd00190">
    <property type="entry name" value="Tryp_SPc"/>
    <property type="match status" value="1"/>
</dbReference>
<keyword evidence="3" id="KW-0720">Serine protease</keyword>
<dbReference type="InterPro" id="IPR009003">
    <property type="entry name" value="Peptidase_S1_PA"/>
</dbReference>
<dbReference type="SUPFAM" id="SSF50494">
    <property type="entry name" value="Trypsin-like serine proteases"/>
    <property type="match status" value="1"/>
</dbReference>
<keyword evidence="7" id="KW-1185">Reference proteome</keyword>
<evidence type="ECO:0000256" key="2">
    <source>
        <dbReference type="ARBA" id="ARBA00022801"/>
    </source>
</evidence>
<evidence type="ECO:0000259" key="5">
    <source>
        <dbReference type="PROSITE" id="PS50240"/>
    </source>
</evidence>
<dbReference type="FunFam" id="2.40.10.10:FF:000006">
    <property type="entry name" value="Serine proteinase stubble"/>
    <property type="match status" value="1"/>
</dbReference>
<organism evidence="6 7">
    <name type="scientific">Parthenolecanium corni</name>
    <dbReference type="NCBI Taxonomy" id="536013"/>
    <lineage>
        <taxon>Eukaryota</taxon>
        <taxon>Metazoa</taxon>
        <taxon>Ecdysozoa</taxon>
        <taxon>Arthropoda</taxon>
        <taxon>Hexapoda</taxon>
        <taxon>Insecta</taxon>
        <taxon>Pterygota</taxon>
        <taxon>Neoptera</taxon>
        <taxon>Paraneoptera</taxon>
        <taxon>Hemiptera</taxon>
        <taxon>Sternorrhyncha</taxon>
        <taxon>Coccoidea</taxon>
        <taxon>Coccidae</taxon>
        <taxon>Parthenolecanium</taxon>
    </lineage>
</organism>
<evidence type="ECO:0000256" key="3">
    <source>
        <dbReference type="ARBA" id="ARBA00022825"/>
    </source>
</evidence>
<dbReference type="Gene3D" id="2.40.10.10">
    <property type="entry name" value="Trypsin-like serine proteases"/>
    <property type="match status" value="1"/>
</dbReference>
<dbReference type="PANTHER" id="PTHR24252:SF7">
    <property type="entry name" value="HYALIN"/>
    <property type="match status" value="1"/>
</dbReference>
<evidence type="ECO:0000313" key="6">
    <source>
        <dbReference type="EMBL" id="KAK7575607.1"/>
    </source>
</evidence>
<name>A0AAN9TJI4_9HEMI</name>
<dbReference type="InterPro" id="IPR043504">
    <property type="entry name" value="Peptidase_S1_PA_chymotrypsin"/>
</dbReference>
<evidence type="ECO:0000256" key="4">
    <source>
        <dbReference type="ARBA" id="ARBA00023157"/>
    </source>
</evidence>
<dbReference type="EMBL" id="JBBCAQ010000036">
    <property type="protein sequence ID" value="KAK7575607.1"/>
    <property type="molecule type" value="Genomic_DNA"/>
</dbReference>
<reference evidence="6 7" key="1">
    <citation type="submission" date="2024-03" db="EMBL/GenBank/DDBJ databases">
        <title>Adaptation during the transition from Ophiocordyceps entomopathogen to insect associate is accompanied by gene loss and intensified selection.</title>
        <authorList>
            <person name="Ward C.M."/>
            <person name="Onetto C.A."/>
            <person name="Borneman A.R."/>
        </authorList>
    </citation>
    <scope>NUCLEOTIDE SEQUENCE [LARGE SCALE GENOMIC DNA]</scope>
    <source>
        <strain evidence="6">AWRI1</strain>
        <tissue evidence="6">Single Adult Female</tissue>
    </source>
</reference>
<dbReference type="PROSITE" id="PS50240">
    <property type="entry name" value="TRYPSIN_DOM"/>
    <property type="match status" value="1"/>
</dbReference>
<evidence type="ECO:0000313" key="7">
    <source>
        <dbReference type="Proteomes" id="UP001367676"/>
    </source>
</evidence>
<sequence length="314" mass="34560">MKLSSGRLRHKIDLPVDKGLMEYMSWWETILGSGEEPEAPIVPADLKSCPACECGQAKRTRIVGGSAVKYVNQYPWMGQLQYKGKFYCGCSLINSKYVLTAAHCVHHFDKKHITVRLLEHDRNDDKESVLVTRKVDRVVKHKNYNAATFNNDIALLRLDQEVKLGKDVNDPSPVCLPAAGKTFNGMDGLVTGWGATKSGGSTANVLQEVTVPIMSNEECKKTAYGDKRILPNMLCAGHPEGGKDSCQGDSGGPLKVSNSSTYSVVGVVSWGEGCAEKNYPGVYTRVNRYLHWIHNNTIDACPCPHKPTSETYKP</sequence>
<gene>
    <name evidence="6" type="ORF">V9T40_011893</name>
</gene>
<keyword evidence="4" id="KW-1015">Disulfide bond</keyword>
<proteinExistence type="predicted"/>
<accession>A0AAN9TJI4</accession>
<dbReference type="InterPro" id="IPR001314">
    <property type="entry name" value="Peptidase_S1A"/>
</dbReference>
<dbReference type="InterPro" id="IPR001254">
    <property type="entry name" value="Trypsin_dom"/>
</dbReference>
<dbReference type="Pfam" id="PF00089">
    <property type="entry name" value="Trypsin"/>
    <property type="match status" value="1"/>
</dbReference>
<dbReference type="SMART" id="SM00020">
    <property type="entry name" value="Tryp_SPc"/>
    <property type="match status" value="1"/>
</dbReference>
<dbReference type="GO" id="GO:0006508">
    <property type="term" value="P:proteolysis"/>
    <property type="evidence" value="ECO:0007669"/>
    <property type="project" value="UniProtKB-KW"/>
</dbReference>
<dbReference type="AlphaFoldDB" id="A0AAN9TJI4"/>
<protein>
    <recommendedName>
        <fullName evidence="5">Peptidase S1 domain-containing protein</fullName>
    </recommendedName>
</protein>
<feature type="domain" description="Peptidase S1" evidence="5">
    <location>
        <begin position="62"/>
        <end position="298"/>
    </location>
</feature>
<dbReference type="PRINTS" id="PR00722">
    <property type="entry name" value="CHYMOTRYPSIN"/>
</dbReference>
<dbReference type="PROSITE" id="PS00134">
    <property type="entry name" value="TRYPSIN_HIS"/>
    <property type="match status" value="1"/>
</dbReference>
<comment type="caution">
    <text evidence="6">The sequence shown here is derived from an EMBL/GenBank/DDBJ whole genome shotgun (WGS) entry which is preliminary data.</text>
</comment>
<dbReference type="Proteomes" id="UP001367676">
    <property type="component" value="Unassembled WGS sequence"/>
</dbReference>
<keyword evidence="1" id="KW-0645">Protease</keyword>